<reference evidence="2" key="8">
    <citation type="journal article" date="2005" name="Science">
        <title>Antisense Transcription in the Mammalian Transcriptome.</title>
        <authorList>
            <consortium name="RIKEN Genome Exploration Research Group and Genome Science Group (Genome Network Project Core Group) and the FANTOM Consortium"/>
        </authorList>
    </citation>
    <scope>NUCLEOTIDE SEQUENCE</scope>
    <source>
        <strain evidence="2">C57BL/6J</strain>
        <tissue evidence="2">Head</tissue>
    </source>
</reference>
<sequence length="134" mass="15259">MLCSDYSAGGQILHDPQHTVKPKEQREETEMEGGYRGIRHMATYDTDWREKQHGSGILPGEGIQWKGMRTTVRTGKNSSSLSSFSIPKCISSYKGRWPMKLAIASRSVWKESQKFYRMVPPVLEMTFASVPVYL</sequence>
<dbReference type="AlphaFoldDB" id="Q9CXD7"/>
<reference evidence="2" key="5">
    <citation type="journal article" date="2001" name="Nature">
        <title>Functional annotation of a full-length mouse cDNA collection.</title>
        <authorList>
            <consortium name="The RIKEN Genome Exploration Research Group Phase II Team and the FANTOM Consortium"/>
        </authorList>
    </citation>
    <scope>NUCLEOTIDE SEQUENCE</scope>
    <source>
        <strain evidence="2">C57BL/6J</strain>
        <tissue evidence="2">Head</tissue>
    </source>
</reference>
<evidence type="ECO:0000313" key="3">
    <source>
        <dbReference type="MGI" id="MGI:1923383"/>
    </source>
</evidence>
<protein>
    <submittedName>
        <fullName evidence="2">Uncharacterized protein</fullName>
    </submittedName>
</protein>
<dbReference type="MGI" id="MGI:1923383">
    <property type="gene designation" value="6230400D17Rik"/>
</dbReference>
<dbReference type="EMBL" id="AK018074">
    <property type="protein sequence ID" value="BAB31062.1"/>
    <property type="molecule type" value="mRNA"/>
</dbReference>
<gene>
    <name evidence="3" type="primary">6230400D17Rik</name>
</gene>
<name>Q9CXD7_MOUSE</name>
<feature type="region of interest" description="Disordered" evidence="1">
    <location>
        <begin position="1"/>
        <end position="36"/>
    </location>
</feature>
<reference evidence="2" key="4">
    <citation type="submission" date="2000-07" db="EMBL/GenBank/DDBJ databases">
        <authorList>
            <person name="Adachi J."/>
            <person name="Aizawa K."/>
            <person name="Akahira S."/>
            <person name="Akimura T."/>
            <person name="Arai A."/>
            <person name="Aono H."/>
            <person name="Arakawa T."/>
            <person name="Bono H."/>
            <person name="Carninci P."/>
            <person name="Fukuda S."/>
            <person name="Fukunishi Y."/>
            <person name="Furuno M."/>
            <person name="Hanagaki T."/>
            <person name="Hara A."/>
            <person name="Hayatsu N."/>
            <person name="Hiramoto K."/>
            <person name="Hiraoka T."/>
            <person name="Hori F."/>
            <person name="Imotani K."/>
            <person name="Ishii Y."/>
            <person name="Itoh M."/>
            <person name="Izawa M."/>
            <person name="Kasukawa T."/>
            <person name="Kato H."/>
            <person name="Kawai J."/>
            <person name="Kojima Y."/>
            <person name="Konno H."/>
            <person name="Kouda M."/>
            <person name="Koya S."/>
            <person name="Kurihara C."/>
            <person name="Matsuyama T."/>
            <person name="Miyazaki A."/>
            <person name="Nishi K."/>
            <person name="Nomura K."/>
            <person name="Numazaki R."/>
            <person name="Ohno M."/>
            <person name="Okazaki Y."/>
            <person name="Okido T."/>
            <person name="Owa C."/>
            <person name="Saito H."/>
            <person name="Saito R."/>
            <person name="Sakai C."/>
            <person name="Sakai K."/>
            <person name="Sano H."/>
            <person name="Sasaki D."/>
            <person name="Shibata K."/>
            <person name="Shibata Y."/>
            <person name="Shinagawa A."/>
            <person name="Shiraki T."/>
            <person name="Sogabe Y."/>
            <person name="Suzuki H."/>
            <person name="Tagami M."/>
            <person name="Tagawa A."/>
            <person name="Takahashi F."/>
            <person name="Tanaka T."/>
            <person name="Tejima Y."/>
            <person name="Toya T."/>
            <person name="Yamamura T."/>
            <person name="Yasunishi A."/>
            <person name="Yoshida K."/>
            <person name="Yoshino M."/>
            <person name="Muramatsu M."/>
            <person name="Hayashizaki Y."/>
        </authorList>
    </citation>
    <scope>NUCLEOTIDE SEQUENCE</scope>
    <source>
        <strain evidence="2">C57BL/6J</strain>
        <tissue evidence="2">Head</tissue>
    </source>
</reference>
<reference evidence="2" key="7">
    <citation type="journal article" date="2005" name="Science">
        <title>The Transcriptional Landscape of the Mammalian Genome.</title>
        <authorList>
            <consortium name="The FANTOM Consortium"/>
            <consortium name="Riken Genome Exploration Research Group and Genome Science Group (Genome Network Project Core Group)"/>
        </authorList>
    </citation>
    <scope>NUCLEOTIDE SEQUENCE</scope>
    <source>
        <strain evidence="2">C57BL/6J</strain>
        <tissue evidence="2">Head</tissue>
    </source>
</reference>
<evidence type="ECO:0000256" key="1">
    <source>
        <dbReference type="SAM" id="MobiDB-lite"/>
    </source>
</evidence>
<reference evidence="2" key="1">
    <citation type="journal article" date="1999" name="Methods Enzymol.">
        <title>High-efficiency full-length cDNA cloning.</title>
        <authorList>
            <person name="Carninci P."/>
            <person name="Hayashizaki Y."/>
        </authorList>
    </citation>
    <scope>NUCLEOTIDE SEQUENCE</scope>
    <source>
        <strain evidence="2">C57BL/6J</strain>
        <tissue evidence="2">Head</tissue>
    </source>
</reference>
<evidence type="ECO:0000313" key="2">
    <source>
        <dbReference type="EMBL" id="BAB31062.1"/>
    </source>
</evidence>
<reference evidence="2" key="2">
    <citation type="journal article" date="2000" name="Genome Res.">
        <title>Normalization and subtraction of cap-trapper-selected cDNAs to prepare full-length cDNA libraries for rapid discovery of new genes.</title>
        <authorList>
            <person name="Carninci P."/>
            <person name="Shibata Y."/>
            <person name="Hayatsu N."/>
            <person name="Sugahara Y."/>
            <person name="Shibata K."/>
            <person name="Itoh M."/>
            <person name="Konno H."/>
            <person name="Okazaki Y."/>
            <person name="Muramatsu M."/>
            <person name="Hayashizaki Y."/>
        </authorList>
    </citation>
    <scope>NUCLEOTIDE SEQUENCE</scope>
    <source>
        <strain evidence="2">C57BL/6J</strain>
        <tissue evidence="2">Head</tissue>
    </source>
</reference>
<feature type="compositionally biased region" description="Basic and acidic residues" evidence="1">
    <location>
        <begin position="15"/>
        <end position="28"/>
    </location>
</feature>
<organism evidence="2">
    <name type="scientific">Mus musculus</name>
    <name type="common">Mouse</name>
    <dbReference type="NCBI Taxonomy" id="10090"/>
    <lineage>
        <taxon>Eukaryota</taxon>
        <taxon>Metazoa</taxon>
        <taxon>Chordata</taxon>
        <taxon>Craniata</taxon>
        <taxon>Vertebrata</taxon>
        <taxon>Euteleostomi</taxon>
        <taxon>Mammalia</taxon>
        <taxon>Eutheria</taxon>
        <taxon>Euarchontoglires</taxon>
        <taxon>Glires</taxon>
        <taxon>Rodentia</taxon>
        <taxon>Myomorpha</taxon>
        <taxon>Muroidea</taxon>
        <taxon>Muridae</taxon>
        <taxon>Murinae</taxon>
        <taxon>Mus</taxon>
        <taxon>Mus</taxon>
    </lineage>
</organism>
<proteinExistence type="evidence at transcript level"/>
<reference evidence="2" key="3">
    <citation type="journal article" date="2000" name="Genome Res.">
        <title>RIKEN integrated sequence analysis (RISA) system--384-format sequencing pipeline with 384 multicapillary sequencer.</title>
        <authorList>
            <person name="Shibata K."/>
            <person name="Itoh M."/>
            <person name="Aizawa K."/>
            <person name="Nagaoka S."/>
            <person name="Sasaki N."/>
            <person name="Carninci P."/>
            <person name="Konno H."/>
            <person name="Akiyama J."/>
            <person name="Nishi K."/>
            <person name="Kitsunai T."/>
            <person name="Tashiro H."/>
            <person name="Itoh M."/>
            <person name="Sumi N."/>
            <person name="Ishii Y."/>
            <person name="Nakamura S."/>
            <person name="Hazama M."/>
            <person name="Nishine T."/>
            <person name="Harada A."/>
            <person name="Yamamoto R."/>
            <person name="Matsumoto H."/>
            <person name="Sakaguchi S."/>
            <person name="Ikegami T."/>
            <person name="Kashiwagi K."/>
            <person name="Fujiwake S."/>
            <person name="Inoue K."/>
            <person name="Togawa Y."/>
            <person name="Izawa M."/>
            <person name="Ohara E."/>
            <person name="Watahiki M."/>
            <person name="Yoneda Y."/>
            <person name="Ishikawa T."/>
            <person name="Ozawa K."/>
            <person name="Tanaka T."/>
            <person name="Matsuura S."/>
            <person name="Kawai J."/>
            <person name="Okazaki Y."/>
            <person name="Muramatsu M."/>
            <person name="Inoue Y."/>
            <person name="Kira A."/>
            <person name="Hayashizaki Y."/>
        </authorList>
    </citation>
    <scope>NUCLEOTIDE SEQUENCE</scope>
    <source>
        <strain evidence="2">C57BL/6J</strain>
        <tissue evidence="2">Head</tissue>
    </source>
</reference>
<accession>Q9CXD7</accession>
<reference evidence="2" key="6">
    <citation type="journal article" date="2002" name="Nature">
        <title>Analysis of the mouse transcriptome based on functional annotation of 60,770 full-length cDNAs.</title>
        <authorList>
            <consortium name="The FANTOM Consortium and the RIKEN Genome Exploration Research Group Phase I and II Team"/>
        </authorList>
    </citation>
    <scope>NUCLEOTIDE SEQUENCE</scope>
    <source>
        <strain evidence="2">C57BL/6J</strain>
        <tissue evidence="2">Head</tissue>
    </source>
</reference>
<dbReference type="AGR" id="MGI:1923383"/>